<dbReference type="Proteomes" id="UP000830401">
    <property type="component" value="Chromosome"/>
</dbReference>
<sequence length="244" mass="26769">MKHLLLISSFATSILLAHSVTAQEGPERRRRHYNAQARAYYRGPVRFTAGGGVGLYSGDLGGLSENFPGGSVSLGLLYLLRPHLVIGAEGSYFEIGAKDQLPERGLAFKGQNITGVTFLRYELIRDESQFASPKRGAALVKPYIKAGAGLLLYNPNAYIGTKRPDQNTTYLRPERNDYPALAVVAPVGFGVVLRLSPRVNATVEGAYYFTTTDHLDDVSQRANPNQNDGYGIVELKMEYSPWGR</sequence>
<evidence type="ECO:0008006" key="4">
    <source>
        <dbReference type="Google" id="ProtNLM"/>
    </source>
</evidence>
<evidence type="ECO:0000256" key="1">
    <source>
        <dbReference type="SAM" id="SignalP"/>
    </source>
</evidence>
<keyword evidence="1" id="KW-0732">Signal</keyword>
<gene>
    <name evidence="2" type="ORF">MUN86_00410</name>
</gene>
<keyword evidence="3" id="KW-1185">Reference proteome</keyword>
<organism evidence="2 3">
    <name type="scientific">Hymenobacter volaticus</name>
    <dbReference type="NCBI Taxonomy" id="2932254"/>
    <lineage>
        <taxon>Bacteria</taxon>
        <taxon>Pseudomonadati</taxon>
        <taxon>Bacteroidota</taxon>
        <taxon>Cytophagia</taxon>
        <taxon>Cytophagales</taxon>
        <taxon>Hymenobacteraceae</taxon>
        <taxon>Hymenobacter</taxon>
    </lineage>
</organism>
<accession>A0ABY4G691</accession>
<dbReference type="RefSeq" id="WP_245120536.1">
    <property type="nucleotide sequence ID" value="NZ_CP095061.1"/>
</dbReference>
<protein>
    <recommendedName>
        <fullName evidence="4">Outer membrane protein beta-barrel domain-containing protein</fullName>
    </recommendedName>
</protein>
<proteinExistence type="predicted"/>
<dbReference type="EMBL" id="CP095061">
    <property type="protein sequence ID" value="UOQ66432.1"/>
    <property type="molecule type" value="Genomic_DNA"/>
</dbReference>
<evidence type="ECO:0000313" key="3">
    <source>
        <dbReference type="Proteomes" id="UP000830401"/>
    </source>
</evidence>
<reference evidence="2" key="1">
    <citation type="submission" date="2022-04" db="EMBL/GenBank/DDBJ databases">
        <title>Hymenobacter sp. isolated from the air.</title>
        <authorList>
            <person name="Won M."/>
            <person name="Lee C.-M."/>
            <person name="Woen H.-Y."/>
            <person name="Kwon S.-W."/>
        </authorList>
    </citation>
    <scope>NUCLEOTIDE SEQUENCE</scope>
    <source>
        <strain evidence="2">5420S-77</strain>
    </source>
</reference>
<feature type="chain" id="PRO_5047115032" description="Outer membrane protein beta-barrel domain-containing protein" evidence="1">
    <location>
        <begin position="23"/>
        <end position="244"/>
    </location>
</feature>
<feature type="signal peptide" evidence="1">
    <location>
        <begin position="1"/>
        <end position="22"/>
    </location>
</feature>
<name>A0ABY4G691_9BACT</name>
<evidence type="ECO:0000313" key="2">
    <source>
        <dbReference type="EMBL" id="UOQ66432.1"/>
    </source>
</evidence>